<keyword evidence="7" id="KW-0805">Transcription regulation</keyword>
<evidence type="ECO:0000256" key="11">
    <source>
        <dbReference type="ARBA" id="ARBA00023242"/>
    </source>
</evidence>
<dbReference type="EMBL" id="CAJHNJ030000030">
    <property type="protein sequence ID" value="CAG9124936.1"/>
    <property type="molecule type" value="Genomic_DNA"/>
</dbReference>
<keyword evidence="4" id="KW-0677">Repeat</keyword>
<comment type="similarity">
    <text evidence="2">Belongs to the krueppel C2H2-type zinc-finger protein family.</text>
</comment>
<feature type="domain" description="C2H2-type" evidence="14">
    <location>
        <begin position="214"/>
        <end position="241"/>
    </location>
</feature>
<evidence type="ECO:0000256" key="13">
    <source>
        <dbReference type="SAM" id="MobiDB-lite"/>
    </source>
</evidence>
<evidence type="ECO:0000256" key="9">
    <source>
        <dbReference type="ARBA" id="ARBA00023159"/>
    </source>
</evidence>
<comment type="subcellular location">
    <subcellularLocation>
        <location evidence="1">Nucleus</location>
    </subcellularLocation>
</comment>
<keyword evidence="5 12" id="KW-0863">Zinc-finger</keyword>
<feature type="domain" description="C2H2-type" evidence="14">
    <location>
        <begin position="98"/>
        <end position="125"/>
    </location>
</feature>
<evidence type="ECO:0000256" key="12">
    <source>
        <dbReference type="PROSITE-ProRule" id="PRU00042"/>
    </source>
</evidence>
<dbReference type="PROSITE" id="PS00028">
    <property type="entry name" value="ZINC_FINGER_C2H2_1"/>
    <property type="match status" value="7"/>
</dbReference>
<evidence type="ECO:0000256" key="10">
    <source>
        <dbReference type="ARBA" id="ARBA00023163"/>
    </source>
</evidence>
<evidence type="ECO:0000256" key="2">
    <source>
        <dbReference type="ARBA" id="ARBA00006991"/>
    </source>
</evidence>
<dbReference type="Proteomes" id="UP000653454">
    <property type="component" value="Unassembled WGS sequence"/>
</dbReference>
<name>A0A8S4FBV6_PLUXY</name>
<organism evidence="15 16">
    <name type="scientific">Plutella xylostella</name>
    <name type="common">Diamondback moth</name>
    <name type="synonym">Plutella maculipennis</name>
    <dbReference type="NCBI Taxonomy" id="51655"/>
    <lineage>
        <taxon>Eukaryota</taxon>
        <taxon>Metazoa</taxon>
        <taxon>Ecdysozoa</taxon>
        <taxon>Arthropoda</taxon>
        <taxon>Hexapoda</taxon>
        <taxon>Insecta</taxon>
        <taxon>Pterygota</taxon>
        <taxon>Neoptera</taxon>
        <taxon>Endopterygota</taxon>
        <taxon>Lepidoptera</taxon>
        <taxon>Glossata</taxon>
        <taxon>Ditrysia</taxon>
        <taxon>Yponomeutoidea</taxon>
        <taxon>Plutellidae</taxon>
        <taxon>Plutella</taxon>
    </lineage>
</organism>
<evidence type="ECO:0000256" key="7">
    <source>
        <dbReference type="ARBA" id="ARBA00023015"/>
    </source>
</evidence>
<dbReference type="FunFam" id="3.30.160.60:FF:000231">
    <property type="entry name" value="PLAG1 like zinc finger 2"/>
    <property type="match status" value="1"/>
</dbReference>
<keyword evidence="9" id="KW-0010">Activator</keyword>
<evidence type="ECO:0000256" key="5">
    <source>
        <dbReference type="ARBA" id="ARBA00022771"/>
    </source>
</evidence>
<evidence type="ECO:0000256" key="1">
    <source>
        <dbReference type="ARBA" id="ARBA00004123"/>
    </source>
</evidence>
<evidence type="ECO:0000256" key="6">
    <source>
        <dbReference type="ARBA" id="ARBA00022833"/>
    </source>
</evidence>
<evidence type="ECO:0000313" key="16">
    <source>
        <dbReference type="Proteomes" id="UP000653454"/>
    </source>
</evidence>
<evidence type="ECO:0000259" key="14">
    <source>
        <dbReference type="PROSITE" id="PS50157"/>
    </source>
</evidence>
<accession>A0A8S4FBV6</accession>
<dbReference type="GO" id="GO:0010557">
    <property type="term" value="P:positive regulation of macromolecule biosynthetic process"/>
    <property type="evidence" value="ECO:0007669"/>
    <property type="project" value="UniProtKB-ARBA"/>
</dbReference>
<feature type="domain" description="C2H2-type" evidence="14">
    <location>
        <begin position="183"/>
        <end position="212"/>
    </location>
</feature>
<feature type="domain" description="C2H2-type" evidence="14">
    <location>
        <begin position="154"/>
        <end position="181"/>
    </location>
</feature>
<evidence type="ECO:0000313" key="15">
    <source>
        <dbReference type="EMBL" id="CAG9124936.1"/>
    </source>
</evidence>
<dbReference type="InterPro" id="IPR013087">
    <property type="entry name" value="Znf_C2H2_type"/>
</dbReference>
<feature type="region of interest" description="Disordered" evidence="13">
    <location>
        <begin position="70"/>
        <end position="98"/>
    </location>
</feature>
<dbReference type="GO" id="GO:0000981">
    <property type="term" value="F:DNA-binding transcription factor activity, RNA polymerase II-specific"/>
    <property type="evidence" value="ECO:0007669"/>
    <property type="project" value="TreeGrafter"/>
</dbReference>
<feature type="compositionally biased region" description="Basic residues" evidence="13">
    <location>
        <begin position="88"/>
        <end position="98"/>
    </location>
</feature>
<feature type="domain" description="C2H2-type" evidence="14">
    <location>
        <begin position="126"/>
        <end position="153"/>
    </location>
</feature>
<evidence type="ECO:0000256" key="8">
    <source>
        <dbReference type="ARBA" id="ARBA00023125"/>
    </source>
</evidence>
<dbReference type="GO" id="GO:0005634">
    <property type="term" value="C:nucleus"/>
    <property type="evidence" value="ECO:0007669"/>
    <property type="project" value="UniProtKB-SubCell"/>
</dbReference>
<feature type="domain" description="C2H2-type" evidence="14">
    <location>
        <begin position="278"/>
        <end position="306"/>
    </location>
</feature>
<dbReference type="GO" id="GO:0008270">
    <property type="term" value="F:zinc ion binding"/>
    <property type="evidence" value="ECO:0007669"/>
    <property type="project" value="UniProtKB-KW"/>
</dbReference>
<feature type="domain" description="C2H2-type" evidence="14">
    <location>
        <begin position="250"/>
        <end position="277"/>
    </location>
</feature>
<feature type="compositionally biased region" description="Pro residues" evidence="13">
    <location>
        <begin position="494"/>
        <end position="504"/>
    </location>
</feature>
<keyword evidence="11" id="KW-0539">Nucleus</keyword>
<gene>
    <name evidence="15" type="ORF">PLXY2_LOCUS8305</name>
</gene>
<feature type="region of interest" description="Disordered" evidence="13">
    <location>
        <begin position="463"/>
        <end position="504"/>
    </location>
</feature>
<sequence length="504" mass="55839">MSSPPANPSEVEEGGAAAAEEPSGQQAPAAPKTFIAPPASQLPSKLQYVAVGAPGPSGIKQCFRTVKAARRVPTLPPRAAPDPAPAPRRARRDRNKRHACTTCDKRFSSPGKLSQHVLAHTGELPFSCDLCEKKFNSKFKLVRHSLIHSEARAFACTVCGKTFNRKDHLTNHVRVHNPVKKLFSCDRPDCRKSYTSLLSYRKHAALHSAEEGNLQCEICDDTFSTRQEIVYHLKVHTGSRTVKNEMDKKFTCDFCQRRFFTAKDVRRHLVVHTGRRDFLCPYCPQKFGRKDHLVRHVKNAHPEESWRSAAVGTSSEPALPDPTPEETFPDPFSIESSFEIWKPGQGEESEAGRTRVPSSEIIVEMPEEHDIKDEPLEVKLEDSIEIKIEEPASPACELLRVDFPVVYIPQYPPAASDLPFMTAAPLVESLESHILDPGLLLDPGEGPSGLSSQILRDLLEGEYGAEEARGEGREGRAPQRLPAFTQAFHTAQSPKPPPPPPPPH</sequence>
<comment type="caution">
    <text evidence="15">The sequence shown here is derived from an EMBL/GenBank/DDBJ whole genome shotgun (WGS) entry which is preliminary data.</text>
</comment>
<keyword evidence="6" id="KW-0862">Zinc</keyword>
<proteinExistence type="inferred from homology"/>
<keyword evidence="3" id="KW-0479">Metal-binding</keyword>
<evidence type="ECO:0000256" key="4">
    <source>
        <dbReference type="ARBA" id="ARBA00022737"/>
    </source>
</evidence>
<protein>
    <submittedName>
        <fullName evidence="15">(diamondback moth) hypothetical protein</fullName>
    </submittedName>
</protein>
<keyword evidence="8" id="KW-0238">DNA-binding</keyword>
<dbReference type="FunFam" id="3.30.160.60:FF:000256">
    <property type="entry name" value="PLAG1 like zinc finger 2"/>
    <property type="match status" value="1"/>
</dbReference>
<dbReference type="Gene3D" id="3.30.160.60">
    <property type="entry name" value="Classic Zinc Finger"/>
    <property type="match status" value="5"/>
</dbReference>
<keyword evidence="10" id="KW-0804">Transcription</keyword>
<dbReference type="SMART" id="SM00355">
    <property type="entry name" value="ZnF_C2H2"/>
    <property type="match status" value="7"/>
</dbReference>
<dbReference type="PANTHER" id="PTHR24409">
    <property type="entry name" value="ZINC FINGER PROTEIN 142"/>
    <property type="match status" value="1"/>
</dbReference>
<feature type="region of interest" description="Disordered" evidence="13">
    <location>
        <begin position="1"/>
        <end position="38"/>
    </location>
</feature>
<dbReference type="InterPro" id="IPR036236">
    <property type="entry name" value="Znf_C2H2_sf"/>
</dbReference>
<feature type="region of interest" description="Disordered" evidence="13">
    <location>
        <begin position="304"/>
        <end position="324"/>
    </location>
</feature>
<feature type="compositionally biased region" description="Basic and acidic residues" evidence="13">
    <location>
        <begin position="466"/>
        <end position="477"/>
    </location>
</feature>
<dbReference type="SUPFAM" id="SSF57667">
    <property type="entry name" value="beta-beta-alpha zinc fingers"/>
    <property type="match status" value="4"/>
</dbReference>
<dbReference type="AlphaFoldDB" id="A0A8S4FBV6"/>
<reference evidence="15" key="1">
    <citation type="submission" date="2020-11" db="EMBL/GenBank/DDBJ databases">
        <authorList>
            <person name="Whiteford S."/>
        </authorList>
    </citation>
    <scope>NUCLEOTIDE SEQUENCE</scope>
</reference>
<dbReference type="GO" id="GO:0000977">
    <property type="term" value="F:RNA polymerase II transcription regulatory region sequence-specific DNA binding"/>
    <property type="evidence" value="ECO:0007669"/>
    <property type="project" value="TreeGrafter"/>
</dbReference>
<feature type="compositionally biased region" description="Pro residues" evidence="13">
    <location>
        <begin position="74"/>
        <end position="86"/>
    </location>
</feature>
<keyword evidence="16" id="KW-1185">Reference proteome</keyword>
<evidence type="ECO:0000256" key="3">
    <source>
        <dbReference type="ARBA" id="ARBA00022723"/>
    </source>
</evidence>
<dbReference type="PROSITE" id="PS50157">
    <property type="entry name" value="ZINC_FINGER_C2H2_2"/>
    <property type="match status" value="7"/>
</dbReference>
<dbReference type="Pfam" id="PF00096">
    <property type="entry name" value="zf-C2H2"/>
    <property type="match status" value="3"/>
</dbReference>
<dbReference type="PANTHER" id="PTHR24409:SF361">
    <property type="entry name" value="C2H2-TYPE DOMAIN-CONTAINING PROTEIN"/>
    <property type="match status" value="1"/>
</dbReference>
<dbReference type="GO" id="GO:0048598">
    <property type="term" value="P:embryonic morphogenesis"/>
    <property type="evidence" value="ECO:0007669"/>
    <property type="project" value="UniProtKB-ARBA"/>
</dbReference>
<feature type="compositionally biased region" description="Low complexity" evidence="13">
    <location>
        <begin position="14"/>
        <end position="31"/>
    </location>
</feature>
<dbReference type="FunFam" id="3.30.160.60:FF:000624">
    <property type="entry name" value="zinc finger protein 697"/>
    <property type="match status" value="1"/>
</dbReference>
<dbReference type="FunFam" id="3.30.160.60:FF:000100">
    <property type="entry name" value="Zinc finger 45-like"/>
    <property type="match status" value="1"/>
</dbReference>